<accession>A0A3D9L1P2</accession>
<evidence type="ECO:0000313" key="7">
    <source>
        <dbReference type="EMBL" id="RED97509.1"/>
    </source>
</evidence>
<feature type="transmembrane region" description="Helical" evidence="6">
    <location>
        <begin position="97"/>
        <end position="121"/>
    </location>
</feature>
<feature type="transmembrane region" description="Helical" evidence="6">
    <location>
        <begin position="42"/>
        <end position="60"/>
    </location>
</feature>
<keyword evidence="8" id="KW-1185">Reference proteome</keyword>
<dbReference type="AlphaFoldDB" id="A0A3D9L1P2"/>
<protein>
    <submittedName>
        <fullName evidence="7">Uncharacterized membrane protein YgdD (TMEM256/DUF423 family)</fullName>
    </submittedName>
</protein>
<dbReference type="Proteomes" id="UP000256779">
    <property type="component" value="Unassembled WGS sequence"/>
</dbReference>
<dbReference type="PANTHER" id="PTHR43461:SF1">
    <property type="entry name" value="TRANSMEMBRANE PROTEIN 256"/>
    <property type="match status" value="1"/>
</dbReference>
<dbReference type="InterPro" id="IPR006696">
    <property type="entry name" value="DUF423"/>
</dbReference>
<comment type="caution">
    <text evidence="7">The sequence shown here is derived from an EMBL/GenBank/DDBJ whole genome shotgun (WGS) entry which is preliminary data.</text>
</comment>
<proteinExistence type="inferred from homology"/>
<dbReference type="PANTHER" id="PTHR43461">
    <property type="entry name" value="TRANSMEMBRANE PROTEIN 256"/>
    <property type="match status" value="1"/>
</dbReference>
<evidence type="ECO:0000256" key="3">
    <source>
        <dbReference type="ARBA" id="ARBA00022692"/>
    </source>
</evidence>
<evidence type="ECO:0000256" key="5">
    <source>
        <dbReference type="ARBA" id="ARBA00023136"/>
    </source>
</evidence>
<comment type="subcellular location">
    <subcellularLocation>
        <location evidence="1">Membrane</location>
        <topology evidence="1">Multi-pass membrane protein</topology>
    </subcellularLocation>
</comment>
<dbReference type="RefSeq" id="WP_115868662.1">
    <property type="nucleotide sequence ID" value="NZ_QREG01000012.1"/>
</dbReference>
<keyword evidence="5 6" id="KW-0472">Membrane</keyword>
<dbReference type="GO" id="GO:0005886">
    <property type="term" value="C:plasma membrane"/>
    <property type="evidence" value="ECO:0007669"/>
    <property type="project" value="TreeGrafter"/>
</dbReference>
<comment type="similarity">
    <text evidence="2">Belongs to the UPF0382 family.</text>
</comment>
<dbReference type="EMBL" id="QREG01000012">
    <property type="protein sequence ID" value="RED97509.1"/>
    <property type="molecule type" value="Genomic_DNA"/>
</dbReference>
<dbReference type="OrthoDB" id="9802121at2"/>
<keyword evidence="3 6" id="KW-0812">Transmembrane</keyword>
<evidence type="ECO:0000313" key="8">
    <source>
        <dbReference type="Proteomes" id="UP000256779"/>
    </source>
</evidence>
<evidence type="ECO:0000256" key="2">
    <source>
        <dbReference type="ARBA" id="ARBA00009694"/>
    </source>
</evidence>
<evidence type="ECO:0000256" key="6">
    <source>
        <dbReference type="SAM" id="Phobius"/>
    </source>
</evidence>
<sequence>MDKRHLNLGSTFAALAVIIGAFGAHALEATLIANDKIATYDTAVQYHMFHALAILIVGLLMKHQPHQLLKLVSYLFVAGITVFSGSLYVLSITNYSILGAITPLGGVAFIAGWILLIAYLIKH</sequence>
<feature type="transmembrane region" description="Helical" evidence="6">
    <location>
        <begin position="72"/>
        <end position="91"/>
    </location>
</feature>
<dbReference type="Pfam" id="PF04241">
    <property type="entry name" value="DUF423"/>
    <property type="match status" value="1"/>
</dbReference>
<evidence type="ECO:0000256" key="1">
    <source>
        <dbReference type="ARBA" id="ARBA00004141"/>
    </source>
</evidence>
<keyword evidence="4 6" id="KW-1133">Transmembrane helix</keyword>
<organism evidence="7 8">
    <name type="scientific">Marinoscillum furvescens DSM 4134</name>
    <dbReference type="NCBI Taxonomy" id="1122208"/>
    <lineage>
        <taxon>Bacteria</taxon>
        <taxon>Pseudomonadati</taxon>
        <taxon>Bacteroidota</taxon>
        <taxon>Cytophagia</taxon>
        <taxon>Cytophagales</taxon>
        <taxon>Reichenbachiellaceae</taxon>
        <taxon>Marinoscillum</taxon>
    </lineage>
</organism>
<reference evidence="7 8" key="1">
    <citation type="submission" date="2018-07" db="EMBL/GenBank/DDBJ databases">
        <title>Genomic Encyclopedia of Type Strains, Phase IV (KMG-IV): sequencing the most valuable type-strain genomes for metagenomic binning, comparative biology and taxonomic classification.</title>
        <authorList>
            <person name="Goeker M."/>
        </authorList>
    </citation>
    <scope>NUCLEOTIDE SEQUENCE [LARGE SCALE GENOMIC DNA]</scope>
    <source>
        <strain evidence="7 8">DSM 4134</strain>
    </source>
</reference>
<gene>
    <name evidence="7" type="ORF">C7460_112119</name>
</gene>
<evidence type="ECO:0000256" key="4">
    <source>
        <dbReference type="ARBA" id="ARBA00022989"/>
    </source>
</evidence>
<name>A0A3D9L1P2_MARFU</name>